<dbReference type="Proteomes" id="UP001405405">
    <property type="component" value="Unassembled WGS sequence"/>
</dbReference>
<dbReference type="RefSeq" id="WP_346788899.1">
    <property type="nucleotide sequence ID" value="NZ_JAYFSJ010000008.1"/>
</dbReference>
<protein>
    <submittedName>
        <fullName evidence="1">Uncharacterized protein</fullName>
    </submittedName>
</protein>
<keyword evidence="2" id="KW-1185">Reference proteome</keyword>
<dbReference type="EMBL" id="JAYFSJ010000008">
    <property type="protein sequence ID" value="MEN7431660.1"/>
    <property type="molecule type" value="Genomic_DNA"/>
</dbReference>
<evidence type="ECO:0000313" key="1">
    <source>
        <dbReference type="EMBL" id="MEN7431660.1"/>
    </source>
</evidence>
<accession>A0ABV0CKG2</accession>
<proteinExistence type="predicted"/>
<name>A0ABV0CKG2_9NEIS</name>
<organism evidence="1 2">
    <name type="scientific">Chromobacterium indicum</name>
    <dbReference type="NCBI Taxonomy" id="3110228"/>
    <lineage>
        <taxon>Bacteria</taxon>
        <taxon>Pseudomonadati</taxon>
        <taxon>Pseudomonadota</taxon>
        <taxon>Betaproteobacteria</taxon>
        <taxon>Neisseriales</taxon>
        <taxon>Chromobacteriaceae</taxon>
        <taxon>Chromobacterium</taxon>
    </lineage>
</organism>
<sequence>MISSSPSGVSVNAKFGSMTLDGGAVEERAKKFNTGEASKTYDGLIDILKKNNVDTTKIEGLYARYEEIVPSNANTILEKLRIADDMAGEGKIIREQYVGGDATDGDAARTISLFPHVFLPIGFSISLEELETIGKDRNSSSEIGLNVVGDAHERQLLIVGGLASDGSDGLAAFVKTPGKSTAGFKEMNIVNIVHTHPREGQAKASTVEFAADVKGQKEEKSPALVRSHSGGTYLFHNEESGGVFNQKQGDRFSKSSLSVPDFAEKTRSGHEHGFPFHLYEPKEEGVDISSYKQAVIDEIGHSVNELNGLYDRMKTESFTADQFVEILERAGMVRSGLEEIDNLSSVRDFKAHFEIPRRDSSGDDFFTMDLTGVGSDSD</sequence>
<evidence type="ECO:0000313" key="2">
    <source>
        <dbReference type="Proteomes" id="UP001405405"/>
    </source>
</evidence>
<reference evidence="1 2" key="1">
    <citation type="submission" date="2023-12" db="EMBL/GenBank/DDBJ databases">
        <title>Chromobacterium sp. strain TRC.1.1.SA producing antimicrobial pigment.</title>
        <authorList>
            <person name="Verma N."/>
            <person name="Choksket S."/>
            <person name="Pinnaka A.K."/>
            <person name="Korpole S."/>
        </authorList>
    </citation>
    <scope>NUCLEOTIDE SEQUENCE [LARGE SCALE GENOMIC DNA]</scope>
    <source>
        <strain evidence="1 2">TRC1.1.SA</strain>
    </source>
</reference>
<comment type="caution">
    <text evidence="1">The sequence shown here is derived from an EMBL/GenBank/DDBJ whole genome shotgun (WGS) entry which is preliminary data.</text>
</comment>
<gene>
    <name evidence="1" type="ORF">VA599_12950</name>
</gene>